<dbReference type="PANTHER" id="PTHR16222:SF24">
    <property type="entry name" value="ADP-RIBOSYLHYDROLASE ARH3"/>
    <property type="match status" value="1"/>
</dbReference>
<dbReference type="EMBL" id="JBHSFE010000044">
    <property type="protein sequence ID" value="MFC4613071.1"/>
    <property type="molecule type" value="Genomic_DNA"/>
</dbReference>
<evidence type="ECO:0000313" key="4">
    <source>
        <dbReference type="Proteomes" id="UP001595993"/>
    </source>
</evidence>
<name>A0ABV9GGI0_9ACTN</name>
<evidence type="ECO:0000256" key="1">
    <source>
        <dbReference type="ARBA" id="ARBA00010702"/>
    </source>
</evidence>
<dbReference type="InterPro" id="IPR050792">
    <property type="entry name" value="ADP-ribosylglycohydrolase"/>
</dbReference>
<proteinExistence type="inferred from homology"/>
<dbReference type="Pfam" id="PF03747">
    <property type="entry name" value="ADP_ribosyl_GH"/>
    <property type="match status" value="1"/>
</dbReference>
<keyword evidence="2" id="KW-0378">Hydrolase</keyword>
<gene>
    <name evidence="3" type="ORF">ACFO9E_35850</name>
</gene>
<evidence type="ECO:0000256" key="2">
    <source>
        <dbReference type="ARBA" id="ARBA00022801"/>
    </source>
</evidence>
<dbReference type="RefSeq" id="WP_381203644.1">
    <property type="nucleotide sequence ID" value="NZ_JBHSFE010000044.1"/>
</dbReference>
<comment type="caution">
    <text evidence="3">The sequence shown here is derived from an EMBL/GenBank/DDBJ whole genome shotgun (WGS) entry which is preliminary data.</text>
</comment>
<reference evidence="4" key="1">
    <citation type="journal article" date="2019" name="Int. J. Syst. Evol. Microbiol.">
        <title>The Global Catalogue of Microorganisms (GCM) 10K type strain sequencing project: providing services to taxonomists for standard genome sequencing and annotation.</title>
        <authorList>
            <consortium name="The Broad Institute Genomics Platform"/>
            <consortium name="The Broad Institute Genome Sequencing Center for Infectious Disease"/>
            <person name="Wu L."/>
            <person name="Ma J."/>
        </authorList>
    </citation>
    <scope>NUCLEOTIDE SEQUENCE [LARGE SCALE GENOMIC DNA]</scope>
    <source>
        <strain evidence="4">CGMCC 4.7139</strain>
    </source>
</reference>
<keyword evidence="4" id="KW-1185">Reference proteome</keyword>
<dbReference type="InterPro" id="IPR005502">
    <property type="entry name" value="Ribosyl_crysJ1"/>
</dbReference>
<accession>A0ABV9GGI0</accession>
<evidence type="ECO:0000313" key="3">
    <source>
        <dbReference type="EMBL" id="MFC4613071.1"/>
    </source>
</evidence>
<dbReference type="SUPFAM" id="SSF101478">
    <property type="entry name" value="ADP-ribosylglycohydrolase"/>
    <property type="match status" value="1"/>
</dbReference>
<sequence length="403" mass="42565">MHPYPFPVPTAEAEAEADVDVEESRTVDKQSWESAVVRRARIRGCLLGGAIGDALGNPIEFLSLGAIRGMYGEQGVTALVPDSDGVTGRVTDDTQMTLFTAEGLIRAQAGAAGKGIGGGETACVRNAYLRWLDTQNYPASPEPAEGDYIRTGWLRQQPFLYARRAPGNACLTGLAQRYVPDVTAMLGEPGPVNTGSKGCGTVMRSAPFGLVGAEPRRAFEMAAHCAQITHGHPTGYYAAGAFAAIIAHLMEGDSAEGAVLRAMELLRGYQQHEETTAALRAAVDLAARGGRPTAEKVESLGAGWVAEEALAIAVYCALARTDDVTEALTLSVSHSGDSDSTGAICGNLLGVRYSEVQLPASWLVLTEGRGVIAELADDLSLQTEHATVGYGEPVFPYDRYPHN</sequence>
<dbReference type="Gene3D" id="1.10.4080.10">
    <property type="entry name" value="ADP-ribosylation/Crystallin J1"/>
    <property type="match status" value="1"/>
</dbReference>
<dbReference type="InterPro" id="IPR036705">
    <property type="entry name" value="Ribosyl_crysJ1_sf"/>
</dbReference>
<comment type="similarity">
    <text evidence="1">Belongs to the ADP-ribosylglycohydrolase family.</text>
</comment>
<dbReference type="PANTHER" id="PTHR16222">
    <property type="entry name" value="ADP-RIBOSYLGLYCOHYDROLASE"/>
    <property type="match status" value="1"/>
</dbReference>
<protein>
    <submittedName>
        <fullName evidence="3">ADP-ribosylglycohydrolase family protein</fullName>
    </submittedName>
</protein>
<dbReference type="Proteomes" id="UP001595993">
    <property type="component" value="Unassembled WGS sequence"/>
</dbReference>
<organism evidence="3 4">
    <name type="scientific">Streptomyces maoxianensis</name>
    <dbReference type="NCBI Taxonomy" id="1459942"/>
    <lineage>
        <taxon>Bacteria</taxon>
        <taxon>Bacillati</taxon>
        <taxon>Actinomycetota</taxon>
        <taxon>Actinomycetes</taxon>
        <taxon>Kitasatosporales</taxon>
        <taxon>Streptomycetaceae</taxon>
        <taxon>Streptomyces</taxon>
    </lineage>
</organism>